<organism evidence="3 4">
    <name type="scientific">Dinoponera quadriceps</name>
    <name type="common">South American ant</name>
    <dbReference type="NCBI Taxonomy" id="609295"/>
    <lineage>
        <taxon>Eukaryota</taxon>
        <taxon>Metazoa</taxon>
        <taxon>Ecdysozoa</taxon>
        <taxon>Arthropoda</taxon>
        <taxon>Hexapoda</taxon>
        <taxon>Insecta</taxon>
        <taxon>Pterygota</taxon>
        <taxon>Neoptera</taxon>
        <taxon>Endopterygota</taxon>
        <taxon>Hymenoptera</taxon>
        <taxon>Apocrita</taxon>
        <taxon>Aculeata</taxon>
        <taxon>Formicoidea</taxon>
        <taxon>Formicidae</taxon>
        <taxon>Ponerinae</taxon>
        <taxon>Ponerini</taxon>
        <taxon>Dinoponera</taxon>
    </lineage>
</organism>
<evidence type="ECO:0000313" key="4">
    <source>
        <dbReference type="RefSeq" id="XP_014473447.1"/>
    </source>
</evidence>
<evidence type="ECO:0000259" key="2">
    <source>
        <dbReference type="Pfam" id="PF08768"/>
    </source>
</evidence>
<dbReference type="InterPro" id="IPR012674">
    <property type="entry name" value="Calycin"/>
</dbReference>
<dbReference type="SUPFAM" id="SSF50814">
    <property type="entry name" value="Lipocalins"/>
    <property type="match status" value="1"/>
</dbReference>
<dbReference type="AlphaFoldDB" id="A0A6P3X5B2"/>
<dbReference type="PANTHER" id="PTHR15854:SF4">
    <property type="entry name" value="PEROXYNITRITE ISOMERASE THAP4"/>
    <property type="match status" value="1"/>
</dbReference>
<protein>
    <submittedName>
        <fullName evidence="4 5">THAP domain-containing protein 4-like</fullName>
    </submittedName>
</protein>
<dbReference type="PANTHER" id="PTHR15854">
    <property type="entry name" value="THAP4 PROTEIN"/>
    <property type="match status" value="1"/>
</dbReference>
<dbReference type="InterPro" id="IPR014878">
    <property type="entry name" value="THAP4-like_heme-bd"/>
</dbReference>
<sequence length="166" mass="19193">MKRLPLHEALKPLAWLEGKWKTENYGSGKYPTIKDFNYCEEINFTSIGQPMFNYTAQSWHPESQRPMHRETGFLKIIPDTNKISLILAHNFGLATVEEGEVTEKAINLKSTETMLRVQETKLPAVTQLCREFKLDGDCLEHVLYMATSNTPELTEHLRAKYKKMCE</sequence>
<proteinExistence type="predicted"/>
<keyword evidence="3" id="KW-1185">Reference proteome</keyword>
<reference evidence="4 5" key="1">
    <citation type="submission" date="2025-04" db="UniProtKB">
        <authorList>
            <consortium name="RefSeq"/>
        </authorList>
    </citation>
    <scope>IDENTIFICATION</scope>
</reference>
<evidence type="ECO:0000313" key="5">
    <source>
        <dbReference type="RefSeq" id="XP_014473453.1"/>
    </source>
</evidence>
<comment type="catalytic activity">
    <reaction evidence="1">
        <text>peroxynitrite = nitrate</text>
        <dbReference type="Rhea" id="RHEA:63116"/>
        <dbReference type="ChEBI" id="CHEBI:17632"/>
        <dbReference type="ChEBI" id="CHEBI:25941"/>
    </reaction>
    <physiologicalReaction direction="left-to-right" evidence="1">
        <dbReference type="Rhea" id="RHEA:63117"/>
    </physiologicalReaction>
</comment>
<dbReference type="RefSeq" id="XP_014473447.1">
    <property type="nucleotide sequence ID" value="XM_014617961.1"/>
</dbReference>
<dbReference type="Gene3D" id="2.40.128.20">
    <property type="match status" value="1"/>
</dbReference>
<dbReference type="Pfam" id="PF08768">
    <property type="entry name" value="THAP4_heme-bd"/>
    <property type="match status" value="1"/>
</dbReference>
<dbReference type="OrthoDB" id="58529at2759"/>
<name>A0A6P3X5B2_DINQU</name>
<accession>A0A6P3X5B2</accession>
<dbReference type="RefSeq" id="XP_014473453.1">
    <property type="nucleotide sequence ID" value="XM_014617967.1"/>
</dbReference>
<dbReference type="CDD" id="cd07828">
    <property type="entry name" value="lipocalin_heme-bd-THAP4-like"/>
    <property type="match status" value="1"/>
</dbReference>
<dbReference type="Proteomes" id="UP000515204">
    <property type="component" value="Unplaced"/>
</dbReference>
<gene>
    <name evidence="4 5" type="primary">LOC106743767</name>
</gene>
<feature type="domain" description="THAP4-like heme-binding" evidence="2">
    <location>
        <begin position="10"/>
        <end position="163"/>
    </location>
</feature>
<evidence type="ECO:0000313" key="3">
    <source>
        <dbReference type="Proteomes" id="UP000515204"/>
    </source>
</evidence>
<dbReference type="InterPro" id="IPR045165">
    <property type="entry name" value="Nitrobindin"/>
</dbReference>
<dbReference type="KEGG" id="dqu:106743767"/>
<evidence type="ECO:0000256" key="1">
    <source>
        <dbReference type="ARBA" id="ARBA00036993"/>
    </source>
</evidence>
<dbReference type="GeneID" id="106743767"/>